<evidence type="ECO:0000313" key="2">
    <source>
        <dbReference type="EMBL" id="KRZ78235.1"/>
    </source>
</evidence>
<dbReference type="EMBL" id="JYDO01000144">
    <property type="protein sequence ID" value="KRZ69156.1"/>
    <property type="molecule type" value="Genomic_DNA"/>
</dbReference>
<evidence type="ECO:0000313" key="3">
    <source>
        <dbReference type="Proteomes" id="UP000054843"/>
    </source>
</evidence>
<dbReference type="AlphaFoldDB" id="A0A0V1MB89"/>
<dbReference type="Proteomes" id="UP000054843">
    <property type="component" value="Unassembled WGS sequence"/>
</dbReference>
<sequence length="177" mass="19796">MNDHFEPLSNRQQASTLLPSGPWNLLYGWKENSFSRRHLSNGHLCRRSALLLMTTSTRRVIGVSEEQEGPHLVTEPSKQSRASLNAPLTFKFSHSTRQGGEARRDLRRKMGFLISLLLAGLLSLRKHLSDSLLFPTVEANLIGTVSESLSISPAFATDLCTSCSMDPYAAPFWQHRC</sequence>
<comment type="caution">
    <text evidence="1">The sequence shown here is derived from an EMBL/GenBank/DDBJ whole genome shotgun (WGS) entry which is preliminary data.</text>
</comment>
<name>A0A0V1MB89_9BILA</name>
<evidence type="ECO:0000313" key="1">
    <source>
        <dbReference type="EMBL" id="KRZ69156.1"/>
    </source>
</evidence>
<keyword evidence="3" id="KW-1185">Reference proteome</keyword>
<proteinExistence type="predicted"/>
<accession>A0A0V1MB89</accession>
<reference evidence="1 3" key="1">
    <citation type="submission" date="2015-01" db="EMBL/GenBank/DDBJ databases">
        <title>Evolution of Trichinella species and genotypes.</title>
        <authorList>
            <person name="Korhonen P.K."/>
            <person name="Edoardo P."/>
            <person name="Giuseppe L.R."/>
            <person name="Gasser R.B."/>
        </authorList>
    </citation>
    <scope>NUCLEOTIDE SEQUENCE [LARGE SCALE GENOMIC DNA]</scope>
    <source>
        <strain evidence="1">ISS1980</strain>
    </source>
</reference>
<dbReference type="EMBL" id="JYDO01000013">
    <property type="protein sequence ID" value="KRZ78235.1"/>
    <property type="molecule type" value="Genomic_DNA"/>
</dbReference>
<protein>
    <submittedName>
        <fullName evidence="1">Uncharacterized protein</fullName>
    </submittedName>
</protein>
<organism evidence="1 3">
    <name type="scientific">Trichinella papuae</name>
    <dbReference type="NCBI Taxonomy" id="268474"/>
    <lineage>
        <taxon>Eukaryota</taxon>
        <taxon>Metazoa</taxon>
        <taxon>Ecdysozoa</taxon>
        <taxon>Nematoda</taxon>
        <taxon>Enoplea</taxon>
        <taxon>Dorylaimia</taxon>
        <taxon>Trichinellida</taxon>
        <taxon>Trichinellidae</taxon>
        <taxon>Trichinella</taxon>
    </lineage>
</organism>
<gene>
    <name evidence="2" type="ORF">T10_10245</name>
    <name evidence="1" type="ORF">T10_2468</name>
</gene>